<proteinExistence type="predicted"/>
<gene>
    <name evidence="1" type="ORF">METZ01_LOCUS4499</name>
</gene>
<dbReference type="AlphaFoldDB" id="A0A381NAS7"/>
<evidence type="ECO:0000313" key="1">
    <source>
        <dbReference type="EMBL" id="SUZ51645.1"/>
    </source>
</evidence>
<protein>
    <submittedName>
        <fullName evidence="1">Uncharacterized protein</fullName>
    </submittedName>
</protein>
<name>A0A381NAS7_9ZZZZ</name>
<feature type="non-terminal residue" evidence="1">
    <location>
        <position position="1"/>
    </location>
</feature>
<dbReference type="EMBL" id="UINC01000232">
    <property type="protein sequence ID" value="SUZ51645.1"/>
    <property type="molecule type" value="Genomic_DNA"/>
</dbReference>
<sequence length="37" mass="4173">VANEYLGPNKKKGYLNRLERIRAHNNPKPKSAPALVD</sequence>
<reference evidence="1" key="1">
    <citation type="submission" date="2018-05" db="EMBL/GenBank/DDBJ databases">
        <authorList>
            <person name="Lanie J.A."/>
            <person name="Ng W.-L."/>
            <person name="Kazmierczak K.M."/>
            <person name="Andrzejewski T.M."/>
            <person name="Davidsen T.M."/>
            <person name="Wayne K.J."/>
            <person name="Tettelin H."/>
            <person name="Glass J.I."/>
            <person name="Rusch D."/>
            <person name="Podicherti R."/>
            <person name="Tsui H.-C.T."/>
            <person name="Winkler M.E."/>
        </authorList>
    </citation>
    <scope>NUCLEOTIDE SEQUENCE</scope>
</reference>
<accession>A0A381NAS7</accession>
<organism evidence="1">
    <name type="scientific">marine metagenome</name>
    <dbReference type="NCBI Taxonomy" id="408172"/>
    <lineage>
        <taxon>unclassified sequences</taxon>
        <taxon>metagenomes</taxon>
        <taxon>ecological metagenomes</taxon>
    </lineage>
</organism>